<gene>
    <name evidence="1" type="ORF">H2198_009070</name>
</gene>
<comment type="caution">
    <text evidence="1">The sequence shown here is derived from an EMBL/GenBank/DDBJ whole genome shotgun (WGS) entry which is preliminary data.</text>
</comment>
<keyword evidence="2" id="KW-1185">Reference proteome</keyword>
<sequence length="569" mass="62611">MTSPGDSPSSGSSQAHIFTPTGSISPLPPDSNSPPQPGKSIRLVSLPKQSKRSNDEGGLEKQHTRGGPEDSYYDSDTADANAPNMPGRPSTHRHSPVNHNDNLANSQLPLLEEDKPVRGRSGSMDPRRPASSSKRNTFRSRSPNYHDPKAQTRKKYLYASFFLVLSLISFVVQTETAVYIQHELHWNKAYCMLWLTHGSWSLLWPTQLLILRLQKRKLTFSNFFRRHTTLIHSTAQMVQTQSLHPNSSLAVRPEHTWRHMFKVTAGVTTFLTIAGGSWYVAVDMTTPSDLTAIYNCSAFFAYAFSILLLNEKARLDKIVSVALAILGVLVVAYGDSGHPKHGSHSGGSTNPAPDEEPDNRTLGNLIIGVGSVMYGLYEVLYKKYACPPEGTSPTRGMQFANTFGSMIGTFTICVLWIPLPILHYTGIERFELPTGRAAWLLSVSTLSNAIFSGSFLVLMSLTSPVLSSVAALLTIFLVAITDYIVTGEPMSGAAISGGLIIIVAFGLLSWATYREMLEEERKRESEEGKNFDQEEAMLADSGLLSDDDEDEDDEDELGRHGKSRESHGD</sequence>
<reference evidence="1" key="1">
    <citation type="submission" date="2022-10" db="EMBL/GenBank/DDBJ databases">
        <title>Culturing micro-colonial fungi from biological soil crusts in the Mojave desert and describing Neophaeococcomyces mojavensis, and introducing the new genera and species Taxawa tesnikishii.</title>
        <authorList>
            <person name="Kurbessoian T."/>
            <person name="Stajich J.E."/>
        </authorList>
    </citation>
    <scope>NUCLEOTIDE SEQUENCE</scope>
    <source>
        <strain evidence="1">JES_112</strain>
    </source>
</reference>
<evidence type="ECO:0000313" key="2">
    <source>
        <dbReference type="Proteomes" id="UP001172386"/>
    </source>
</evidence>
<organism evidence="1 2">
    <name type="scientific">Neophaeococcomyces mojaviensis</name>
    <dbReference type="NCBI Taxonomy" id="3383035"/>
    <lineage>
        <taxon>Eukaryota</taxon>
        <taxon>Fungi</taxon>
        <taxon>Dikarya</taxon>
        <taxon>Ascomycota</taxon>
        <taxon>Pezizomycotina</taxon>
        <taxon>Eurotiomycetes</taxon>
        <taxon>Chaetothyriomycetidae</taxon>
        <taxon>Chaetothyriales</taxon>
        <taxon>Chaetothyriales incertae sedis</taxon>
        <taxon>Neophaeococcomyces</taxon>
    </lineage>
</organism>
<evidence type="ECO:0000313" key="1">
    <source>
        <dbReference type="EMBL" id="KAJ9651657.1"/>
    </source>
</evidence>
<dbReference type="EMBL" id="JAPDRQ010000242">
    <property type="protein sequence ID" value="KAJ9651657.1"/>
    <property type="molecule type" value="Genomic_DNA"/>
</dbReference>
<accession>A0ACC2ZVN1</accession>
<proteinExistence type="predicted"/>
<dbReference type="Proteomes" id="UP001172386">
    <property type="component" value="Unassembled WGS sequence"/>
</dbReference>
<name>A0ACC2ZVN1_9EURO</name>
<protein>
    <submittedName>
        <fullName evidence="1">Uncharacterized protein</fullName>
    </submittedName>
</protein>